<dbReference type="SUPFAM" id="SSF54928">
    <property type="entry name" value="RNA-binding domain, RBD"/>
    <property type="match status" value="3"/>
</dbReference>
<dbReference type="PANTHER" id="PTHR13976">
    <property type="entry name" value="HETEROGENEOUS NUCLEAR RIBONUCLEOPROTEIN-RELATED"/>
    <property type="match status" value="1"/>
</dbReference>
<gene>
    <name evidence="6" type="primary">LOC106463840</name>
</gene>
<name>A0ABM1BCS9_LIMPO</name>
<dbReference type="Proteomes" id="UP000694941">
    <property type="component" value="Unplaced"/>
</dbReference>
<evidence type="ECO:0000259" key="4">
    <source>
        <dbReference type="PROSITE" id="PS50102"/>
    </source>
</evidence>
<dbReference type="InterPro" id="IPR035979">
    <property type="entry name" value="RBD_domain_sf"/>
</dbReference>
<evidence type="ECO:0000256" key="2">
    <source>
        <dbReference type="ARBA" id="ARBA00022884"/>
    </source>
</evidence>
<dbReference type="InterPro" id="IPR050666">
    <property type="entry name" value="ESRP"/>
</dbReference>
<reference evidence="6" key="1">
    <citation type="submission" date="2025-08" db="UniProtKB">
        <authorList>
            <consortium name="RefSeq"/>
        </authorList>
    </citation>
    <scope>IDENTIFICATION</scope>
    <source>
        <tissue evidence="6">Muscle</tissue>
    </source>
</reference>
<keyword evidence="2 3" id="KW-0694">RNA-binding</keyword>
<keyword evidence="1" id="KW-0677">Repeat</keyword>
<feature type="domain" description="RRM" evidence="4">
    <location>
        <begin position="334"/>
        <end position="409"/>
    </location>
</feature>
<evidence type="ECO:0000256" key="1">
    <source>
        <dbReference type="ARBA" id="ARBA00022737"/>
    </source>
</evidence>
<dbReference type="CDD" id="cd12503">
    <property type="entry name" value="RRM1_hnRNPH_GRSF1_like"/>
    <property type="match status" value="1"/>
</dbReference>
<dbReference type="InterPro" id="IPR000504">
    <property type="entry name" value="RRM_dom"/>
</dbReference>
<evidence type="ECO:0000313" key="5">
    <source>
        <dbReference type="Proteomes" id="UP000694941"/>
    </source>
</evidence>
<dbReference type="RefSeq" id="XP_013779376.1">
    <property type="nucleotide sequence ID" value="XM_013923922.2"/>
</dbReference>
<dbReference type="GeneID" id="106463840"/>
<proteinExistence type="predicted"/>
<dbReference type="PROSITE" id="PS50102">
    <property type="entry name" value="RRM"/>
    <property type="match status" value="3"/>
</dbReference>
<dbReference type="Gene3D" id="3.30.70.330">
    <property type="match status" value="3"/>
</dbReference>
<dbReference type="Pfam" id="PF00076">
    <property type="entry name" value="RRM_1"/>
    <property type="match status" value="2"/>
</dbReference>
<keyword evidence="5" id="KW-1185">Reference proteome</keyword>
<protein>
    <submittedName>
        <fullName evidence="6">Heterogeneous nuclear ribonucleoprotein H3-like</fullName>
    </submittedName>
</protein>
<evidence type="ECO:0000313" key="6">
    <source>
        <dbReference type="RefSeq" id="XP_013779376.1"/>
    </source>
</evidence>
<feature type="domain" description="RRM" evidence="4">
    <location>
        <begin position="9"/>
        <end position="88"/>
    </location>
</feature>
<feature type="domain" description="RRM" evidence="4">
    <location>
        <begin position="109"/>
        <end position="186"/>
    </location>
</feature>
<organism evidence="5 6">
    <name type="scientific">Limulus polyphemus</name>
    <name type="common">Atlantic horseshoe crab</name>
    <dbReference type="NCBI Taxonomy" id="6850"/>
    <lineage>
        <taxon>Eukaryota</taxon>
        <taxon>Metazoa</taxon>
        <taxon>Ecdysozoa</taxon>
        <taxon>Arthropoda</taxon>
        <taxon>Chelicerata</taxon>
        <taxon>Merostomata</taxon>
        <taxon>Xiphosura</taxon>
        <taxon>Limulidae</taxon>
        <taxon>Limulus</taxon>
    </lineage>
</organism>
<dbReference type="SMART" id="SM00360">
    <property type="entry name" value="RRM"/>
    <property type="match status" value="3"/>
</dbReference>
<evidence type="ECO:0000256" key="3">
    <source>
        <dbReference type="PROSITE-ProRule" id="PRU00176"/>
    </source>
</evidence>
<accession>A0ABM1BCS9</accession>
<sequence length="505" mass="54993">MSSEDNEGYVLRVRGLPWSATKEEIMNFFSDVKILGGEDGIHTTLSREGRPSGEAYIEVYGEDDVKKALEKHNEHMGHRYIEVFRSKESEMNWVIKRTGAHQQDALSDGCVRLRGLPFGCSKEEIAQFFTGLKIVPNGITLPTDIQGRSTGEAYVQFDSRDIAEKAMGKHKEKIGHRYIEIFKSSLQEVKTVIGMGHQRMRMMSARPSPYDRNDRLGGLGGRSGLNRGSRSFRGFMDDDTYGDFGSNYGGLPKRGGFIDDDTYGDVGNNYGGLPKRGGFMDDDTYGDFGNNYGGIPNRGGRNMEPMDVIGGIGSRFNSNNGFNGRRCDYGPSGHFVHMRGLPFRAIRQDIIDFFRPFMPIGIEILYDKTGRPSGEADVEFASHEEAVKAMSRDKEKMEHRYIELFLNSTPKPMRSGSDSFGTNIMDDMGGSVRGRDFGGGMGNQMGYGGFGGSSPGGRYGSKGGFGGGMSSQMNSGGGGGMGRFGGGGMGGGNFFGGSGGMGNMM</sequence>
<dbReference type="InterPro" id="IPR012677">
    <property type="entry name" value="Nucleotide-bd_a/b_plait_sf"/>
</dbReference>